<protein>
    <submittedName>
        <fullName evidence="2">Regulatory protein zeste</fullName>
    </submittedName>
</protein>
<evidence type="ECO:0000313" key="2">
    <source>
        <dbReference type="WBParaSite" id="MhA1_Contig1246.frz3.gene11"/>
    </source>
</evidence>
<organism evidence="1 2">
    <name type="scientific">Meloidogyne hapla</name>
    <name type="common">Root-knot nematode worm</name>
    <dbReference type="NCBI Taxonomy" id="6305"/>
    <lineage>
        <taxon>Eukaryota</taxon>
        <taxon>Metazoa</taxon>
        <taxon>Ecdysozoa</taxon>
        <taxon>Nematoda</taxon>
        <taxon>Chromadorea</taxon>
        <taxon>Rhabditida</taxon>
        <taxon>Tylenchina</taxon>
        <taxon>Tylenchomorpha</taxon>
        <taxon>Tylenchoidea</taxon>
        <taxon>Meloidogynidae</taxon>
        <taxon>Meloidogyninae</taxon>
        <taxon>Meloidogyne</taxon>
    </lineage>
</organism>
<dbReference type="Proteomes" id="UP000095281">
    <property type="component" value="Unplaced"/>
</dbReference>
<sequence>MLFTKIMKFRILELVNENYDDIHPTTRSVEANKRVSAAWERITNSMNNEFPDNIVTSKQIKECFKYLKKISRDQITRVYNYCDEQRNVKKEIDDTSSSSKSPDNPMANGMLENILCRLPGVISNINDDVNKNQSNSCISPKNCSTTQVDLNGSSSDQFLSSRKRPCNLLNQNSDISKKPKIDDFEENNLLDLQKSLLEAKLEFIKKKTETLEKINKFYENGELFFKAGIKFFENKNK</sequence>
<dbReference type="WBParaSite" id="MhA1_Contig1246.frz3.gene11">
    <property type="protein sequence ID" value="MhA1_Contig1246.frz3.gene11"/>
    <property type="gene ID" value="MhA1_Contig1246.frz3.gene11"/>
</dbReference>
<proteinExistence type="predicted"/>
<keyword evidence="1" id="KW-1185">Reference proteome</keyword>
<dbReference type="AlphaFoldDB" id="A0A1I8B1F3"/>
<reference evidence="2" key="1">
    <citation type="submission" date="2016-11" db="UniProtKB">
        <authorList>
            <consortium name="WormBaseParasite"/>
        </authorList>
    </citation>
    <scope>IDENTIFICATION</scope>
</reference>
<name>A0A1I8B1F3_MELHA</name>
<accession>A0A1I8B1F3</accession>
<evidence type="ECO:0000313" key="1">
    <source>
        <dbReference type="Proteomes" id="UP000095281"/>
    </source>
</evidence>